<name>A0A1M5IAT0_9BACT</name>
<evidence type="ECO:0000313" key="13">
    <source>
        <dbReference type="Proteomes" id="UP000184368"/>
    </source>
</evidence>
<comment type="similarity">
    <text evidence="1">Belongs to the NADH dehydrogenase family.</text>
</comment>
<dbReference type="Proteomes" id="UP000184368">
    <property type="component" value="Unassembled WGS sequence"/>
</dbReference>
<keyword evidence="9" id="KW-0812">Transmembrane</keyword>
<keyword evidence="6" id="KW-0560">Oxidoreductase</keyword>
<evidence type="ECO:0000256" key="8">
    <source>
        <dbReference type="ARBA" id="ARBA00047599"/>
    </source>
</evidence>
<dbReference type="PANTHER" id="PTHR43706:SF47">
    <property type="entry name" value="EXTERNAL NADH-UBIQUINONE OXIDOREDUCTASE 1, MITOCHONDRIAL-RELATED"/>
    <property type="match status" value="1"/>
</dbReference>
<dbReference type="InterPro" id="IPR036188">
    <property type="entry name" value="FAD/NAD-bd_sf"/>
</dbReference>
<evidence type="ECO:0000259" key="10">
    <source>
        <dbReference type="Pfam" id="PF07992"/>
    </source>
</evidence>
<comment type="catalytic activity">
    <reaction evidence="8">
        <text>a quinone + NADH + H(+) = a quinol + NAD(+)</text>
        <dbReference type="Rhea" id="RHEA:46160"/>
        <dbReference type="ChEBI" id="CHEBI:15378"/>
        <dbReference type="ChEBI" id="CHEBI:24646"/>
        <dbReference type="ChEBI" id="CHEBI:57540"/>
        <dbReference type="ChEBI" id="CHEBI:57945"/>
        <dbReference type="ChEBI" id="CHEBI:132124"/>
        <dbReference type="EC" id="1.6.5.9"/>
    </reaction>
</comment>
<organism evidence="12 13">
    <name type="scientific">Cnuella takakiae</name>
    <dbReference type="NCBI Taxonomy" id="1302690"/>
    <lineage>
        <taxon>Bacteria</taxon>
        <taxon>Pseudomonadati</taxon>
        <taxon>Bacteroidota</taxon>
        <taxon>Chitinophagia</taxon>
        <taxon>Chitinophagales</taxon>
        <taxon>Chitinophagaceae</taxon>
        <taxon>Cnuella</taxon>
    </lineage>
</organism>
<dbReference type="Gene3D" id="3.50.50.100">
    <property type="match status" value="1"/>
</dbReference>
<keyword evidence="7" id="KW-0520">NAD</keyword>
<feature type="domain" description="External alternative NADH-ubiquinone oxidoreductase-like C-terminal" evidence="11">
    <location>
        <begin position="353"/>
        <end position="408"/>
    </location>
</feature>
<dbReference type="RefSeq" id="WP_073047940.1">
    <property type="nucleotide sequence ID" value="NZ_FQUO01000023.1"/>
</dbReference>
<accession>A0A1M5IAT0</accession>
<feature type="transmembrane region" description="Helical" evidence="9">
    <location>
        <begin position="371"/>
        <end position="393"/>
    </location>
</feature>
<dbReference type="AlphaFoldDB" id="A0A1M5IAT0"/>
<dbReference type="STRING" id="1302690.BUE76_01860"/>
<keyword evidence="5" id="KW-0809">Transit peptide</keyword>
<evidence type="ECO:0000256" key="7">
    <source>
        <dbReference type="ARBA" id="ARBA00023027"/>
    </source>
</evidence>
<evidence type="ECO:0000256" key="9">
    <source>
        <dbReference type="SAM" id="Phobius"/>
    </source>
</evidence>
<evidence type="ECO:0000256" key="2">
    <source>
        <dbReference type="ARBA" id="ARBA00012637"/>
    </source>
</evidence>
<evidence type="ECO:0000256" key="4">
    <source>
        <dbReference type="ARBA" id="ARBA00022827"/>
    </source>
</evidence>
<dbReference type="Pfam" id="PF22366">
    <property type="entry name" value="NDH2_C"/>
    <property type="match status" value="1"/>
</dbReference>
<evidence type="ECO:0000313" key="12">
    <source>
        <dbReference type="EMBL" id="SHG25498.1"/>
    </source>
</evidence>
<keyword evidence="3" id="KW-0285">Flavoprotein</keyword>
<dbReference type="EC" id="1.6.5.9" evidence="2"/>
<dbReference type="EMBL" id="FQUO01000023">
    <property type="protein sequence ID" value="SHG25498.1"/>
    <property type="molecule type" value="Genomic_DNA"/>
</dbReference>
<evidence type="ECO:0000256" key="1">
    <source>
        <dbReference type="ARBA" id="ARBA00005272"/>
    </source>
</evidence>
<keyword evidence="9" id="KW-0472">Membrane</keyword>
<dbReference type="InterPro" id="IPR023753">
    <property type="entry name" value="FAD/NAD-binding_dom"/>
</dbReference>
<gene>
    <name evidence="12" type="ORF">SAMN05444008_1239</name>
</gene>
<evidence type="ECO:0000256" key="6">
    <source>
        <dbReference type="ARBA" id="ARBA00023002"/>
    </source>
</evidence>
<keyword evidence="4" id="KW-0274">FAD</keyword>
<dbReference type="PRINTS" id="PR00411">
    <property type="entry name" value="PNDRDTASEI"/>
</dbReference>
<evidence type="ECO:0000259" key="11">
    <source>
        <dbReference type="Pfam" id="PF22366"/>
    </source>
</evidence>
<dbReference type="OrthoDB" id="9781621at2"/>
<dbReference type="PANTHER" id="PTHR43706">
    <property type="entry name" value="NADH DEHYDROGENASE"/>
    <property type="match status" value="1"/>
</dbReference>
<dbReference type="SUPFAM" id="SSF51905">
    <property type="entry name" value="FAD/NAD(P)-binding domain"/>
    <property type="match status" value="2"/>
</dbReference>
<dbReference type="PRINTS" id="PR00368">
    <property type="entry name" value="FADPNR"/>
</dbReference>
<proteinExistence type="inferred from homology"/>
<evidence type="ECO:0000256" key="3">
    <source>
        <dbReference type="ARBA" id="ARBA00022630"/>
    </source>
</evidence>
<dbReference type="GO" id="GO:0050136">
    <property type="term" value="F:NADH dehydrogenase (quinone) (non-electrogenic) activity"/>
    <property type="evidence" value="ECO:0007669"/>
    <property type="project" value="UniProtKB-EC"/>
</dbReference>
<reference evidence="12 13" key="1">
    <citation type="submission" date="2016-11" db="EMBL/GenBank/DDBJ databases">
        <authorList>
            <person name="Jaros S."/>
            <person name="Januszkiewicz K."/>
            <person name="Wedrychowicz H."/>
        </authorList>
    </citation>
    <scope>NUCLEOTIDE SEQUENCE [LARGE SCALE GENOMIC DNA]</scope>
    <source>
        <strain evidence="12 13">DSM 26897</strain>
    </source>
</reference>
<dbReference type="InterPro" id="IPR045024">
    <property type="entry name" value="NDH-2"/>
</dbReference>
<keyword evidence="9" id="KW-1133">Transmembrane helix</keyword>
<keyword evidence="13" id="KW-1185">Reference proteome</keyword>
<sequence>MNQKTSKKKVVIVGGGFAGLNMAKKLTRDARFEVVVVDQNNYHFFPPLLYQVSTAFIEASNISHPFRRLFQNRPNVRFHLGSLLRVVPETNTLETDTGAIPYDYLILAMGTETNYFGMQNVKEHALPMKSIDDALNLRNHLLLNMEKAVRTNDMDERERLQNIVIAGGGPTGVEIAGMLAEMGRNIVAKDYPEIRNFRGKIYLVDAGATLLGPMSKKSQGEALQVLQDFGVQIVLNTAVKDFVDEKVLLANGQEIPTATLIWASGVIARDVPGLPKEAFTRGRRLLVDGFNKVQGYTNIFAIGDQAYMTADPAFPNSHPQVAQPAIQQGKLLAANLTRLERNETLKEFRYNDKGNMAIIAKYKAVADLPKLFFKGFFAWMVWLFIHIIPLVGFRNKVQLFFSWMYAFITNDPTLRLIIRPREEDKRVIGKV</sequence>
<dbReference type="InterPro" id="IPR054585">
    <property type="entry name" value="NDH2-like_C"/>
</dbReference>
<evidence type="ECO:0000256" key="5">
    <source>
        <dbReference type="ARBA" id="ARBA00022946"/>
    </source>
</evidence>
<protein>
    <recommendedName>
        <fullName evidence="2">NADH:ubiquinone reductase (non-electrogenic)</fullName>
        <ecNumber evidence="2">1.6.5.9</ecNumber>
    </recommendedName>
</protein>
<feature type="domain" description="FAD/NAD(P)-binding" evidence="10">
    <location>
        <begin position="8"/>
        <end position="329"/>
    </location>
</feature>
<dbReference type="Pfam" id="PF07992">
    <property type="entry name" value="Pyr_redox_2"/>
    <property type="match status" value="1"/>
</dbReference>